<dbReference type="EMBL" id="LQZD01000217">
    <property type="protein sequence ID" value="KXU13293.1"/>
    <property type="molecule type" value="Genomic_DNA"/>
</dbReference>
<evidence type="ECO:0000313" key="1">
    <source>
        <dbReference type="EMBL" id="KXU13293.1"/>
    </source>
</evidence>
<dbReference type="PATRIC" id="fig|28037.238.peg.922"/>
<reference evidence="1 2" key="1">
    <citation type="submission" date="2016-01" db="EMBL/GenBank/DDBJ databases">
        <title>Highly variable Streptococcus oralis are common among viridans streptococci isolated from primates.</title>
        <authorList>
            <person name="Denapaite D."/>
            <person name="Rieger M."/>
            <person name="Koendgen S."/>
            <person name="Brueckner R."/>
            <person name="Ochigava I."/>
            <person name="Kappeler P."/>
            <person name="Maetz-Rensing K."/>
            <person name="Leendertz F."/>
            <person name="Hakenbeck R."/>
        </authorList>
    </citation>
    <scope>NUCLEOTIDE SEQUENCE [LARGE SCALE GENOMIC DNA]</scope>
    <source>
        <strain evidence="1 2">DD22</strain>
    </source>
</reference>
<protein>
    <submittedName>
        <fullName evidence="1">Uncharacterized protein</fullName>
    </submittedName>
</protein>
<comment type="caution">
    <text evidence="1">The sequence shown here is derived from an EMBL/GenBank/DDBJ whole genome shotgun (WGS) entry which is preliminary data.</text>
</comment>
<sequence>MHQYQKKQEMIAIATSDEAKKVYEEYLKKEDPHAFTDKGFVHSYQVKKIH</sequence>
<dbReference type="AlphaFoldDB" id="A0A139REU5"/>
<gene>
    <name evidence="1" type="ORF">SMIDD22_00756</name>
</gene>
<dbReference type="Pfam" id="PF07006">
    <property type="entry name" value="DUF1310"/>
    <property type="match status" value="1"/>
</dbReference>
<proteinExistence type="predicted"/>
<dbReference type="Proteomes" id="UP000070779">
    <property type="component" value="Unassembled WGS sequence"/>
</dbReference>
<accession>A0A139REU5</accession>
<organism evidence="1 2">
    <name type="scientific">Streptococcus mitis</name>
    <dbReference type="NCBI Taxonomy" id="28037"/>
    <lineage>
        <taxon>Bacteria</taxon>
        <taxon>Bacillati</taxon>
        <taxon>Bacillota</taxon>
        <taxon>Bacilli</taxon>
        <taxon>Lactobacillales</taxon>
        <taxon>Streptococcaceae</taxon>
        <taxon>Streptococcus</taxon>
        <taxon>Streptococcus mitis group</taxon>
    </lineage>
</organism>
<evidence type="ECO:0000313" key="2">
    <source>
        <dbReference type="Proteomes" id="UP000070779"/>
    </source>
</evidence>
<dbReference type="InterPro" id="IPR010738">
    <property type="entry name" value="DUF1310"/>
</dbReference>
<name>A0A139REU5_STRMT</name>